<protein>
    <recommendedName>
        <fullName evidence="3">Aminoglycoside phosphotransferase</fullName>
    </recommendedName>
</protein>
<comment type="caution">
    <text evidence="1">The sequence shown here is derived from an EMBL/GenBank/DDBJ whole genome shotgun (WGS) entry which is preliminary data.</text>
</comment>
<evidence type="ECO:0008006" key="3">
    <source>
        <dbReference type="Google" id="ProtNLM"/>
    </source>
</evidence>
<name>A0ABW2LT97_9PSEU</name>
<dbReference type="Proteomes" id="UP001596504">
    <property type="component" value="Unassembled WGS sequence"/>
</dbReference>
<evidence type="ECO:0000313" key="1">
    <source>
        <dbReference type="EMBL" id="MFC7344494.1"/>
    </source>
</evidence>
<organism evidence="1 2">
    <name type="scientific">Saccharopolyspora griseoalba</name>
    <dbReference type="NCBI Taxonomy" id="1431848"/>
    <lineage>
        <taxon>Bacteria</taxon>
        <taxon>Bacillati</taxon>
        <taxon>Actinomycetota</taxon>
        <taxon>Actinomycetes</taxon>
        <taxon>Pseudonocardiales</taxon>
        <taxon>Pseudonocardiaceae</taxon>
        <taxon>Saccharopolyspora</taxon>
    </lineage>
</organism>
<accession>A0ABW2LT97</accession>
<reference evidence="2" key="1">
    <citation type="journal article" date="2019" name="Int. J. Syst. Evol. Microbiol.">
        <title>The Global Catalogue of Microorganisms (GCM) 10K type strain sequencing project: providing services to taxonomists for standard genome sequencing and annotation.</title>
        <authorList>
            <consortium name="The Broad Institute Genomics Platform"/>
            <consortium name="The Broad Institute Genome Sequencing Center for Infectious Disease"/>
            <person name="Wu L."/>
            <person name="Ma J."/>
        </authorList>
    </citation>
    <scope>NUCLEOTIDE SEQUENCE [LARGE SCALE GENOMIC DNA]</scope>
    <source>
        <strain evidence="2">WLHS5</strain>
    </source>
</reference>
<sequence>ALLDFEFTGLFLPGFDLAMLHTLLAATPGAQQRIEELVTEQGIQAAFAVNQAVVLSRELRLHNELPDGELRDKRLQLLRPRARIFTLRACARALRTQRSGRRRPAR</sequence>
<feature type="non-terminal residue" evidence="1">
    <location>
        <position position="1"/>
    </location>
</feature>
<keyword evidence="2" id="KW-1185">Reference proteome</keyword>
<proteinExistence type="predicted"/>
<gene>
    <name evidence="1" type="ORF">ACFQRI_24070</name>
</gene>
<dbReference type="EMBL" id="JBHTCJ010000017">
    <property type="protein sequence ID" value="MFC7344494.1"/>
    <property type="molecule type" value="Genomic_DNA"/>
</dbReference>
<evidence type="ECO:0000313" key="2">
    <source>
        <dbReference type="Proteomes" id="UP001596504"/>
    </source>
</evidence>